<dbReference type="PANTHER" id="PTHR31302">
    <property type="entry name" value="TRANSMEMBRANE PROTEIN WITH METALLOPHOSPHOESTERASE DOMAIN-RELATED"/>
    <property type="match status" value="1"/>
</dbReference>
<accession>A0ABR9RF34</accession>
<protein>
    <submittedName>
        <fullName evidence="4">Metallophosphoesterase</fullName>
    </submittedName>
</protein>
<name>A0ABR9RF34_9FIRM</name>
<dbReference type="SUPFAM" id="SSF56300">
    <property type="entry name" value="Metallo-dependent phosphatases"/>
    <property type="match status" value="1"/>
</dbReference>
<dbReference type="InterPro" id="IPR029052">
    <property type="entry name" value="Metallo-depent_PP-like"/>
</dbReference>
<dbReference type="InterPro" id="IPR004843">
    <property type="entry name" value="Calcineurin-like_PHP"/>
</dbReference>
<evidence type="ECO:0000313" key="4">
    <source>
        <dbReference type="EMBL" id="MBE5057319.1"/>
    </source>
</evidence>
<comment type="caution">
    <text evidence="4">The sequence shown here is derived from an EMBL/GenBank/DDBJ whole genome shotgun (WGS) entry which is preliminary data.</text>
</comment>
<dbReference type="PANTHER" id="PTHR31302:SF31">
    <property type="entry name" value="PHOSPHODIESTERASE YAEI"/>
    <property type="match status" value="1"/>
</dbReference>
<evidence type="ECO:0000256" key="1">
    <source>
        <dbReference type="ARBA" id="ARBA00022723"/>
    </source>
</evidence>
<keyword evidence="5" id="KW-1185">Reference proteome</keyword>
<sequence length="289" mass="32512">MLNTKNKKEKFILACLILLTAMAMWVVWGNISVQRSCVMVRSNELPEAFAGFTIAHISDLHNAEFGKNNEKLLRILREESPDIIAFTGDLVDSNHTDIDCALLFVRQAVEIAPCYYVTGNHEAWLGTQYEVLHVELIKMGVVVLQNESVKLEYNGASIQLIGVNDPAFSREGDYLAETVLETTLSQIQIEVREGYTILLAHRPEHFRVYRDKNIDLVLSGHAHGGQFRLPFIGGVIAPDQGFFPEYDAGTYTEQNTTMIVSRGLGNNIIPVRINNRPEIVIIELDRLQT</sequence>
<dbReference type="CDD" id="cd07385">
    <property type="entry name" value="MPP_YkuE_C"/>
    <property type="match status" value="1"/>
</dbReference>
<feature type="domain" description="Calcineurin-like phosphoesterase" evidence="3">
    <location>
        <begin position="52"/>
        <end position="224"/>
    </location>
</feature>
<dbReference type="EMBL" id="JADCKF010000020">
    <property type="protein sequence ID" value="MBE5057319.1"/>
    <property type="molecule type" value="Genomic_DNA"/>
</dbReference>
<dbReference type="InterPro" id="IPR051158">
    <property type="entry name" value="Metallophosphoesterase_sf"/>
</dbReference>
<dbReference type="Proteomes" id="UP000806211">
    <property type="component" value="Unassembled WGS sequence"/>
</dbReference>
<dbReference type="Gene3D" id="3.60.21.10">
    <property type="match status" value="1"/>
</dbReference>
<dbReference type="Pfam" id="PF00149">
    <property type="entry name" value="Metallophos"/>
    <property type="match status" value="1"/>
</dbReference>
<proteinExistence type="predicted"/>
<evidence type="ECO:0000313" key="5">
    <source>
        <dbReference type="Proteomes" id="UP000806211"/>
    </source>
</evidence>
<evidence type="ECO:0000256" key="2">
    <source>
        <dbReference type="ARBA" id="ARBA00022801"/>
    </source>
</evidence>
<reference evidence="4 5" key="1">
    <citation type="submission" date="2020-10" db="EMBL/GenBank/DDBJ databases">
        <title>ChiBAC.</title>
        <authorList>
            <person name="Zenner C."/>
            <person name="Hitch T.C.A."/>
            <person name="Clavel T."/>
        </authorList>
    </citation>
    <scope>NUCLEOTIDE SEQUENCE [LARGE SCALE GENOMIC DNA]</scope>
    <source>
        <strain evidence="4 5">DSM 107456</strain>
    </source>
</reference>
<gene>
    <name evidence="4" type="ORF">INF37_15190</name>
</gene>
<keyword evidence="1" id="KW-0479">Metal-binding</keyword>
<evidence type="ECO:0000259" key="3">
    <source>
        <dbReference type="Pfam" id="PF00149"/>
    </source>
</evidence>
<keyword evidence="2" id="KW-0378">Hydrolase</keyword>
<organism evidence="4 5">
    <name type="scientific">Pseudoflavonifractor gallinarum</name>
    <dbReference type="NCBI Taxonomy" id="2779352"/>
    <lineage>
        <taxon>Bacteria</taxon>
        <taxon>Bacillati</taxon>
        <taxon>Bacillota</taxon>
        <taxon>Clostridia</taxon>
        <taxon>Eubacteriales</taxon>
        <taxon>Oscillospiraceae</taxon>
        <taxon>Pseudoflavonifractor</taxon>
    </lineage>
</organism>